<dbReference type="Pfam" id="PF13259">
    <property type="entry name" value="clamp_Gag1-like"/>
    <property type="match status" value="1"/>
</dbReference>
<dbReference type="PANTHER" id="PTHR33373">
    <property type="entry name" value="OS07G0479600 PROTEIN"/>
    <property type="match status" value="1"/>
</dbReference>
<organism evidence="3 4">
    <name type="scientific">Dentiscutata erythropus</name>
    <dbReference type="NCBI Taxonomy" id="1348616"/>
    <lineage>
        <taxon>Eukaryota</taxon>
        <taxon>Fungi</taxon>
        <taxon>Fungi incertae sedis</taxon>
        <taxon>Mucoromycota</taxon>
        <taxon>Glomeromycotina</taxon>
        <taxon>Glomeromycetes</taxon>
        <taxon>Diversisporales</taxon>
        <taxon>Gigasporaceae</taxon>
        <taxon>Dentiscutata</taxon>
    </lineage>
</organism>
<gene>
    <name evidence="3" type="ORF">DERYTH_LOCUS11769</name>
</gene>
<evidence type="ECO:0000256" key="1">
    <source>
        <dbReference type="SAM" id="MobiDB-lite"/>
    </source>
</evidence>
<evidence type="ECO:0000313" key="3">
    <source>
        <dbReference type="EMBL" id="CAG8680391.1"/>
    </source>
</evidence>
<dbReference type="AlphaFoldDB" id="A0A9N9HF24"/>
<keyword evidence="4" id="KW-1185">Reference proteome</keyword>
<name>A0A9N9HF24_9GLOM</name>
<protein>
    <submittedName>
        <fullName evidence="3">28569_t:CDS:1</fullName>
    </submittedName>
</protein>
<dbReference type="Proteomes" id="UP000789405">
    <property type="component" value="Unassembled WGS sequence"/>
</dbReference>
<dbReference type="InterPro" id="IPR025124">
    <property type="entry name" value="Gag1-like_clamp"/>
</dbReference>
<feature type="region of interest" description="Disordered" evidence="1">
    <location>
        <begin position="24"/>
        <end position="49"/>
    </location>
</feature>
<reference evidence="3" key="1">
    <citation type="submission" date="2021-06" db="EMBL/GenBank/DDBJ databases">
        <authorList>
            <person name="Kallberg Y."/>
            <person name="Tangrot J."/>
            <person name="Rosling A."/>
        </authorList>
    </citation>
    <scope>NUCLEOTIDE SEQUENCE</scope>
    <source>
        <strain evidence="3">MA453B</strain>
    </source>
</reference>
<evidence type="ECO:0000259" key="2">
    <source>
        <dbReference type="Pfam" id="PF13259"/>
    </source>
</evidence>
<feature type="domain" description="Gag1-like clamp" evidence="2">
    <location>
        <begin position="25"/>
        <end position="116"/>
    </location>
</feature>
<sequence>MNGHNYVPKEVTQDKKDLKEILSQEIQSQSTSSQETTVEDKDKESTSKFVNEGLECWNKRRELWTRGNQNISETSDNKNNPALMNITPNNYNSIYDSLVYEKKKLAKPVPLPYVTHVNEKKF</sequence>
<comment type="caution">
    <text evidence="3">The sequence shown here is derived from an EMBL/GenBank/DDBJ whole genome shotgun (WGS) entry which is preliminary data.</text>
</comment>
<feature type="compositionally biased region" description="Low complexity" evidence="1">
    <location>
        <begin position="24"/>
        <end position="36"/>
    </location>
</feature>
<dbReference type="OrthoDB" id="5576875at2759"/>
<dbReference type="PANTHER" id="PTHR33373:SF1">
    <property type="entry name" value="DUF4050 DOMAIN-CONTAINING PROTEIN"/>
    <property type="match status" value="1"/>
</dbReference>
<accession>A0A9N9HF24</accession>
<proteinExistence type="predicted"/>
<evidence type="ECO:0000313" key="4">
    <source>
        <dbReference type="Proteomes" id="UP000789405"/>
    </source>
</evidence>
<dbReference type="EMBL" id="CAJVPY010007428">
    <property type="protein sequence ID" value="CAG8680391.1"/>
    <property type="molecule type" value="Genomic_DNA"/>
</dbReference>